<organism evidence="1 3">
    <name type="scientific">Bacteroides uniformis</name>
    <dbReference type="NCBI Taxonomy" id="820"/>
    <lineage>
        <taxon>Bacteria</taxon>
        <taxon>Pseudomonadati</taxon>
        <taxon>Bacteroidota</taxon>
        <taxon>Bacteroidia</taxon>
        <taxon>Bacteroidales</taxon>
        <taxon>Bacteroidaceae</taxon>
        <taxon>Bacteroides</taxon>
    </lineage>
</organism>
<evidence type="ECO:0000313" key="3">
    <source>
        <dbReference type="Proteomes" id="UP000320533"/>
    </source>
</evidence>
<dbReference type="Proteomes" id="UP000320533">
    <property type="component" value="Chromosome"/>
</dbReference>
<dbReference type="Proteomes" id="UP001218502">
    <property type="component" value="Unassembled WGS sequence"/>
</dbReference>
<dbReference type="RefSeq" id="WP_141981318.1">
    <property type="nucleotide sequence ID" value="NZ_AP019724.1"/>
</dbReference>
<accession>A0A4Y1VF23</accession>
<dbReference type="Pfam" id="PF12668">
    <property type="entry name" value="DUF3791"/>
    <property type="match status" value="1"/>
</dbReference>
<dbReference type="KEGG" id="bun:Bun01g_05790"/>
<reference evidence="1 3" key="1">
    <citation type="submission" date="2019-06" db="EMBL/GenBank/DDBJ databases">
        <title>Complete genome sequence of Bacteroides uniformis NBRC 113350.</title>
        <authorList>
            <person name="Miura T."/>
            <person name="Furukawa M."/>
            <person name="Shimamura M."/>
            <person name="Ohyama Y."/>
            <person name="Yamazoe A."/>
            <person name="Kawasaki H."/>
        </authorList>
    </citation>
    <scope>NUCLEOTIDE SEQUENCE [LARGE SCALE GENOMIC DNA]</scope>
    <source>
        <strain evidence="1 3">NBRC 113350</strain>
    </source>
</reference>
<name>A0A4Y1VF23_BACUN</name>
<reference evidence="2" key="2">
    <citation type="submission" date="2022-10" db="EMBL/GenBank/DDBJ databases">
        <title>Human gut microbiome strain richness.</title>
        <authorList>
            <person name="Chen-Liaw A."/>
        </authorList>
    </citation>
    <scope>NUCLEOTIDE SEQUENCE</scope>
    <source>
        <strain evidence="2">A1_m1001262Bd0_191120</strain>
    </source>
</reference>
<evidence type="ECO:0000313" key="1">
    <source>
        <dbReference type="EMBL" id="BBK86209.1"/>
    </source>
</evidence>
<protein>
    <submittedName>
        <fullName evidence="2">DUF3791 domain-containing protein</fullName>
    </submittedName>
</protein>
<sequence>MSKKDKDIALFVAFCIEEYGAAKGMTGEQALDLFSQYGVTDYLSKCFEPLHTQGRKWLIDEIDEFIEIRKNTEA</sequence>
<evidence type="ECO:0000313" key="2">
    <source>
        <dbReference type="EMBL" id="MDC1751812.1"/>
    </source>
</evidence>
<dbReference type="EMBL" id="AP019724">
    <property type="protein sequence ID" value="BBK86209.1"/>
    <property type="molecule type" value="Genomic_DNA"/>
</dbReference>
<dbReference type="InterPro" id="IPR024269">
    <property type="entry name" value="DUF3791"/>
</dbReference>
<dbReference type="EMBL" id="JAQNQY010000004">
    <property type="protein sequence ID" value="MDC1751812.1"/>
    <property type="molecule type" value="Genomic_DNA"/>
</dbReference>
<proteinExistence type="predicted"/>
<dbReference type="AlphaFoldDB" id="A0A4Y1VF23"/>
<gene>
    <name evidence="1" type="ORF">Bun01g_05790</name>
    <name evidence="2" type="ORF">POY80_05060</name>
</gene>